<dbReference type="Proteomes" id="UP000221980">
    <property type="component" value="Unassembled WGS sequence"/>
</dbReference>
<protein>
    <submittedName>
        <fullName evidence="1">Dihydrofolate reductase</fullName>
    </submittedName>
</protein>
<gene>
    <name evidence="1" type="ORF">Xmir_00473</name>
</gene>
<dbReference type="SUPFAM" id="SSF53597">
    <property type="entry name" value="Dihydrofolate reductase-like"/>
    <property type="match status" value="1"/>
</dbReference>
<dbReference type="PANTHER" id="PTHR38011:SF11">
    <property type="entry name" value="2,5-DIAMINO-6-RIBOSYLAMINO-4(3H)-PYRIMIDINONE 5'-PHOSPHATE REDUCTASE"/>
    <property type="match status" value="1"/>
</dbReference>
<dbReference type="RefSeq" id="WP_099112859.1">
    <property type="nucleotide sequence ID" value="NZ_CAWNQI010000051.1"/>
</dbReference>
<name>A0A2D0JVA8_9GAMM</name>
<reference evidence="1 2" key="1">
    <citation type="journal article" date="2017" name="Nat. Microbiol.">
        <title>Natural product diversity associated with the nematode symbionts Photorhabdus and Xenorhabdus.</title>
        <authorList>
            <person name="Tobias N.J."/>
            <person name="Wolff H."/>
            <person name="Djahanschiri B."/>
            <person name="Grundmann F."/>
            <person name="Kronenwerth M."/>
            <person name="Shi Y.M."/>
            <person name="Simonyi S."/>
            <person name="Grun P."/>
            <person name="Shapiro-Ilan D."/>
            <person name="Pidot S.J."/>
            <person name="Stinear T.P."/>
            <person name="Ebersberger I."/>
            <person name="Bode H.B."/>
        </authorList>
    </citation>
    <scope>NUCLEOTIDE SEQUENCE [LARGE SCALE GENOMIC DNA]</scope>
    <source>
        <strain evidence="1 2">DSM 17902</strain>
    </source>
</reference>
<dbReference type="EMBL" id="NITZ01000002">
    <property type="protein sequence ID" value="PHM50294.1"/>
    <property type="molecule type" value="Genomic_DNA"/>
</dbReference>
<sequence>MSRLVYYVAASMDGYIATADHKLDWLYTCSPGDDATPYDDFYQDIGAAIMGSGTYEWILKNTSGEWPYKNIPSFILSSRNLTIPAGINAVVTQDSPKNIATSARNTAKGKDVWIIGGGKTAASFADAGELQQLFITTVPVFLGSGIPILPVSQTIHVTPDKQRFLKSGAFETVMDIKLNNSP</sequence>
<dbReference type="InterPro" id="IPR024072">
    <property type="entry name" value="DHFR-like_dom_sf"/>
</dbReference>
<evidence type="ECO:0000313" key="1">
    <source>
        <dbReference type="EMBL" id="PHM50294.1"/>
    </source>
</evidence>
<dbReference type="OrthoDB" id="9782335at2"/>
<dbReference type="AlphaFoldDB" id="A0A2D0JVA8"/>
<dbReference type="Gene3D" id="3.40.430.10">
    <property type="entry name" value="Dihydrofolate Reductase, subunit A"/>
    <property type="match status" value="1"/>
</dbReference>
<organism evidence="1 2">
    <name type="scientific">Xenorhabdus miraniensis</name>
    <dbReference type="NCBI Taxonomy" id="351674"/>
    <lineage>
        <taxon>Bacteria</taxon>
        <taxon>Pseudomonadati</taxon>
        <taxon>Pseudomonadota</taxon>
        <taxon>Gammaproteobacteria</taxon>
        <taxon>Enterobacterales</taxon>
        <taxon>Morganellaceae</taxon>
        <taxon>Xenorhabdus</taxon>
    </lineage>
</organism>
<accession>A0A2D0JVA8</accession>
<evidence type="ECO:0000313" key="2">
    <source>
        <dbReference type="Proteomes" id="UP000221980"/>
    </source>
</evidence>
<proteinExistence type="predicted"/>
<keyword evidence="2" id="KW-1185">Reference proteome</keyword>
<comment type="caution">
    <text evidence="1">The sequence shown here is derived from an EMBL/GenBank/DDBJ whole genome shotgun (WGS) entry which is preliminary data.</text>
</comment>
<dbReference type="PANTHER" id="PTHR38011">
    <property type="entry name" value="DIHYDROFOLATE REDUCTASE FAMILY PROTEIN (AFU_ORTHOLOGUE AFUA_8G06820)"/>
    <property type="match status" value="1"/>
</dbReference>
<dbReference type="InterPro" id="IPR050765">
    <property type="entry name" value="Riboflavin_Biosynth_HTPR"/>
</dbReference>